<comment type="subcellular location">
    <subcellularLocation>
        <location evidence="2">Membrane</location>
        <topology evidence="2">Multi-pass membrane protein</topology>
    </subcellularLocation>
</comment>
<keyword evidence="10" id="KW-0560">Oxidoreductase</keyword>
<feature type="transmembrane region" description="Helical" evidence="11">
    <location>
        <begin position="75"/>
        <end position="96"/>
    </location>
</feature>
<evidence type="ECO:0000256" key="4">
    <source>
        <dbReference type="ARBA" id="ARBA00022723"/>
    </source>
</evidence>
<reference evidence="12 13" key="1">
    <citation type="journal article" date="2018" name="BMC Genomics">
        <title>Genomic evidence for intraspecific hybridization in a clonal and extremely halotolerant yeast.</title>
        <authorList>
            <person name="Gostincar C."/>
            <person name="Stajich J.E."/>
            <person name="Zupancic J."/>
            <person name="Zalar P."/>
            <person name="Gunde-Cimerman N."/>
        </authorList>
    </citation>
    <scope>NUCLEOTIDE SEQUENCE [LARGE SCALE GENOMIC DNA]</scope>
    <source>
        <strain evidence="12 13">EXF-10513</strain>
    </source>
</reference>
<dbReference type="EMBL" id="QWIO01001881">
    <property type="protein sequence ID" value="RMY65162.1"/>
    <property type="molecule type" value="Genomic_DNA"/>
</dbReference>
<gene>
    <name evidence="12" type="ORF">D0864_12166</name>
</gene>
<feature type="transmembrane region" description="Helical" evidence="11">
    <location>
        <begin position="46"/>
        <end position="63"/>
    </location>
</feature>
<feature type="binding site" description="axial binding residue" evidence="8">
    <location>
        <position position="598"/>
    </location>
    <ligand>
        <name>heme</name>
        <dbReference type="ChEBI" id="CHEBI:30413"/>
    </ligand>
    <ligandPart>
        <name>Fe</name>
        <dbReference type="ChEBI" id="CHEBI:18248"/>
    </ligandPart>
</feature>
<evidence type="ECO:0000313" key="12">
    <source>
        <dbReference type="EMBL" id="RMY65162.1"/>
    </source>
</evidence>
<comment type="similarity">
    <text evidence="10">Belongs to the cytochrome P450 family.</text>
</comment>
<dbReference type="Proteomes" id="UP000269539">
    <property type="component" value="Unassembled WGS sequence"/>
</dbReference>
<organism evidence="12 13">
    <name type="scientific">Hortaea werneckii</name>
    <name type="common">Black yeast</name>
    <name type="synonym">Cladosporium werneckii</name>
    <dbReference type="NCBI Taxonomy" id="91943"/>
    <lineage>
        <taxon>Eukaryota</taxon>
        <taxon>Fungi</taxon>
        <taxon>Dikarya</taxon>
        <taxon>Ascomycota</taxon>
        <taxon>Pezizomycotina</taxon>
        <taxon>Dothideomycetes</taxon>
        <taxon>Dothideomycetidae</taxon>
        <taxon>Mycosphaerellales</taxon>
        <taxon>Teratosphaeriaceae</taxon>
        <taxon>Hortaea</taxon>
    </lineage>
</organism>
<feature type="transmembrane region" description="Helical" evidence="11">
    <location>
        <begin position="166"/>
        <end position="187"/>
    </location>
</feature>
<dbReference type="GO" id="GO:0020037">
    <property type="term" value="F:heme binding"/>
    <property type="evidence" value="ECO:0007669"/>
    <property type="project" value="InterPro"/>
</dbReference>
<dbReference type="InterPro" id="IPR050121">
    <property type="entry name" value="Cytochrome_P450_monoxygenase"/>
</dbReference>
<keyword evidence="6 8" id="KW-0408">Iron</keyword>
<evidence type="ECO:0000256" key="8">
    <source>
        <dbReference type="PIRSR" id="PIRSR602401-1"/>
    </source>
</evidence>
<dbReference type="Pfam" id="PF03006">
    <property type="entry name" value="HlyIII"/>
    <property type="match status" value="1"/>
</dbReference>
<evidence type="ECO:0000256" key="11">
    <source>
        <dbReference type="SAM" id="Phobius"/>
    </source>
</evidence>
<keyword evidence="9" id="KW-0862">Zinc</keyword>
<dbReference type="GO" id="GO:0005506">
    <property type="term" value="F:iron ion binding"/>
    <property type="evidence" value="ECO:0007669"/>
    <property type="project" value="InterPro"/>
</dbReference>
<comment type="caution">
    <text evidence="12">The sequence shown here is derived from an EMBL/GenBank/DDBJ whole genome shotgun (WGS) entry which is preliminary data.</text>
</comment>
<evidence type="ECO:0000256" key="5">
    <source>
        <dbReference type="ARBA" id="ARBA00022989"/>
    </source>
</evidence>
<dbReference type="Pfam" id="PF00067">
    <property type="entry name" value="p450"/>
    <property type="match status" value="1"/>
</dbReference>
<feature type="transmembrane region" description="Helical" evidence="11">
    <location>
        <begin position="117"/>
        <end position="133"/>
    </location>
</feature>
<keyword evidence="8 10" id="KW-0349">Heme</keyword>
<name>A0A3M7DLL7_HORWE</name>
<keyword evidence="10" id="KW-0503">Monooxygenase</keyword>
<keyword evidence="5 11" id="KW-1133">Transmembrane helix</keyword>
<evidence type="ECO:0000256" key="7">
    <source>
        <dbReference type="ARBA" id="ARBA00023136"/>
    </source>
</evidence>
<keyword evidence="4 8" id="KW-0479">Metal-binding</keyword>
<evidence type="ECO:0000256" key="9">
    <source>
        <dbReference type="PIRSR" id="PIRSR604254-1"/>
    </source>
</evidence>
<dbReference type="PANTHER" id="PTHR24305:SF156">
    <property type="entry name" value="P450, PUTATIVE (EUROFUNG)-RELATED"/>
    <property type="match status" value="1"/>
</dbReference>
<evidence type="ECO:0000256" key="3">
    <source>
        <dbReference type="ARBA" id="ARBA00022692"/>
    </source>
</evidence>
<comment type="cofactor">
    <cofactor evidence="1 8">
        <name>heme</name>
        <dbReference type="ChEBI" id="CHEBI:30413"/>
    </cofactor>
</comment>
<evidence type="ECO:0008006" key="14">
    <source>
        <dbReference type="Google" id="ProtNLM"/>
    </source>
</evidence>
<evidence type="ECO:0000256" key="10">
    <source>
        <dbReference type="RuleBase" id="RU000461"/>
    </source>
</evidence>
<keyword evidence="3 11" id="KW-0812">Transmembrane</keyword>
<dbReference type="InterPro" id="IPR004254">
    <property type="entry name" value="AdipoR/HlyIII-related"/>
</dbReference>
<evidence type="ECO:0000313" key="13">
    <source>
        <dbReference type="Proteomes" id="UP000269539"/>
    </source>
</evidence>
<proteinExistence type="inferred from homology"/>
<feature type="binding site" evidence="9">
    <location>
        <position position="115"/>
    </location>
    <ligand>
        <name>Zn(2+)</name>
        <dbReference type="ChEBI" id="CHEBI:29105"/>
    </ligand>
</feature>
<dbReference type="PANTHER" id="PTHR24305">
    <property type="entry name" value="CYTOCHROME P450"/>
    <property type="match status" value="1"/>
</dbReference>
<feature type="binding site" evidence="9">
    <location>
        <position position="119"/>
    </location>
    <ligand>
        <name>Zn(2+)</name>
        <dbReference type="ChEBI" id="CHEBI:29105"/>
    </ligand>
</feature>
<dbReference type="PROSITE" id="PS00086">
    <property type="entry name" value="CYTOCHROME_P450"/>
    <property type="match status" value="1"/>
</dbReference>
<dbReference type="CDD" id="cd11062">
    <property type="entry name" value="CYP58-like"/>
    <property type="match status" value="1"/>
</dbReference>
<dbReference type="InterPro" id="IPR017972">
    <property type="entry name" value="Cyt_P450_CS"/>
</dbReference>
<dbReference type="Gene3D" id="1.10.630.10">
    <property type="entry name" value="Cytochrome P450"/>
    <property type="match status" value="1"/>
</dbReference>
<feature type="transmembrane region" description="Helical" evidence="11">
    <location>
        <begin position="16"/>
        <end position="34"/>
    </location>
</feature>
<evidence type="ECO:0000256" key="1">
    <source>
        <dbReference type="ARBA" id="ARBA00001971"/>
    </source>
</evidence>
<dbReference type="GO" id="GO:0016020">
    <property type="term" value="C:membrane"/>
    <property type="evidence" value="ECO:0007669"/>
    <property type="project" value="UniProtKB-SubCell"/>
</dbReference>
<dbReference type="InterPro" id="IPR001128">
    <property type="entry name" value="Cyt_P450"/>
</dbReference>
<dbReference type="InterPro" id="IPR036396">
    <property type="entry name" value="Cyt_P450_sf"/>
</dbReference>
<accession>A0A3M7DLL7</accession>
<protein>
    <recommendedName>
        <fullName evidence="14">Cytochrome P450</fullName>
    </recommendedName>
</protein>
<dbReference type="SUPFAM" id="SSF48264">
    <property type="entry name" value="Cytochrome P450"/>
    <property type="match status" value="1"/>
</dbReference>
<dbReference type="InterPro" id="IPR002401">
    <property type="entry name" value="Cyt_P450_E_grp-I"/>
</dbReference>
<dbReference type="GO" id="GO:0004497">
    <property type="term" value="F:monooxygenase activity"/>
    <property type="evidence" value="ECO:0007669"/>
    <property type="project" value="UniProtKB-KW"/>
</dbReference>
<keyword evidence="7 11" id="KW-0472">Membrane</keyword>
<dbReference type="AlphaFoldDB" id="A0A3M7DLL7"/>
<dbReference type="PRINTS" id="PR00385">
    <property type="entry name" value="P450"/>
</dbReference>
<dbReference type="GO" id="GO:0016705">
    <property type="term" value="F:oxidoreductase activity, acting on paired donors, with incorporation or reduction of molecular oxygen"/>
    <property type="evidence" value="ECO:0007669"/>
    <property type="project" value="InterPro"/>
</dbReference>
<evidence type="ECO:0000256" key="2">
    <source>
        <dbReference type="ARBA" id="ARBA00004141"/>
    </source>
</evidence>
<evidence type="ECO:0000256" key="6">
    <source>
        <dbReference type="ARBA" id="ARBA00023004"/>
    </source>
</evidence>
<sequence>MTTEYTAFYCEPWSRYTYLSTTFVLGALGTVLPWHPTFNRADMNWARVGFYVSLAATGFFPVLQLTLERGWAETAYFYAPITKSILVYLGGALLYAGKIPERWCPGWFDYVGGSHNIWHLAVLGGILFHYTAMQRLKVPNLATLTPFELSDNDLSLFLRTLSFERLIMISKGSFLIGTLASLLLFTIHRAFSGPLRKIPGPLQCRLSSLWTLYHSYIGDECTRITELHDRHGPVVRIGPNEVSISDGAALAAVYSEKGGFLKDPCYSNFDIEGHSTIFSALDPAHRAVRSKAVVPMFSMGNVRAGSERIEACITKMLRRFKDEIDESRKARKDGGAAKPVNVLNLGRSLALDAVSSYLFGKTFGGVDEQELSASVYVDALVAVGRLFFLPNWIFLAIETTRMKYFPFEFEVQSAEKINSFVDPMVRDSSKDDSTYQGRLLKAGVSPHEVEVQCKDLMFAGTDSTGNNISTLCWHLAKQPAVYQKLRQEVQEADAKDPSYNPQTLPYLDAVVREGLRISMANPTRLPRIVPPQGFKFLASNGETYFLPPGTQVGIQIYTLHFNAQVFPDPYDFKPERWLDASPEMQRDWIPFGLGQRQCIARNLATMELFLAMRAFAREDILAGAQAVGDSIELKQWFNSKVVGEKIELVWQ</sequence>
<dbReference type="PRINTS" id="PR00463">
    <property type="entry name" value="EP450I"/>
</dbReference>